<accession>A0A840CIC0</accession>
<gene>
    <name evidence="2" type="ORF">GGR17_002335</name>
</gene>
<sequence>MSDKENSNKPVQTHRYGPIEVAIWQKDTDDGPVFNTERTRSYRDKDGSWQKSHSIPEKYLLTAARLDQKAFEAIQQIRDQEREKRLGRLREDDQSRQPRSRLRRRERDDHER</sequence>
<reference evidence="2" key="1">
    <citation type="submission" date="2020-08" db="EMBL/GenBank/DDBJ databases">
        <title>Genomic Encyclopedia of Type Strains, Phase IV (KMG-IV): sequencing the most valuable type-strain genomes for metagenomic binning, comparative biology and taxonomic classification.</title>
        <authorList>
            <person name="Goeker M."/>
        </authorList>
    </citation>
    <scope>NUCLEOTIDE SEQUENCE [LARGE SCALE GENOMIC DNA]</scope>
    <source>
        <strain evidence="2">DSM 105040</strain>
    </source>
</reference>
<dbReference type="RefSeq" id="WP_054539719.1">
    <property type="nucleotide sequence ID" value="NZ_JACIEQ010000003.1"/>
</dbReference>
<feature type="region of interest" description="Disordered" evidence="1">
    <location>
        <begin position="81"/>
        <end position="112"/>
    </location>
</feature>
<protein>
    <submittedName>
        <fullName evidence="2">Uncharacterized protein</fullName>
    </submittedName>
</protein>
<dbReference type="AlphaFoldDB" id="A0A840CIC0"/>
<comment type="caution">
    <text evidence="2">The sequence shown here is derived from an EMBL/GenBank/DDBJ whole genome shotgun (WGS) entry which is preliminary data.</text>
</comment>
<feature type="compositionally biased region" description="Basic and acidic residues" evidence="1">
    <location>
        <begin position="81"/>
        <end position="96"/>
    </location>
</feature>
<keyword evidence="3" id="KW-1185">Reference proteome</keyword>
<name>A0A840CIC0_9RHOB</name>
<proteinExistence type="predicted"/>
<evidence type="ECO:0000313" key="3">
    <source>
        <dbReference type="Proteomes" id="UP000585681"/>
    </source>
</evidence>
<evidence type="ECO:0000313" key="2">
    <source>
        <dbReference type="EMBL" id="MBB4022516.1"/>
    </source>
</evidence>
<dbReference type="EMBL" id="JACIEQ010000003">
    <property type="protein sequence ID" value="MBB4022516.1"/>
    <property type="molecule type" value="Genomic_DNA"/>
</dbReference>
<evidence type="ECO:0000256" key="1">
    <source>
        <dbReference type="SAM" id="MobiDB-lite"/>
    </source>
</evidence>
<dbReference type="Proteomes" id="UP000585681">
    <property type="component" value="Unassembled WGS sequence"/>
</dbReference>
<feature type="region of interest" description="Disordered" evidence="1">
    <location>
        <begin position="27"/>
        <end position="52"/>
    </location>
</feature>
<organism evidence="2 3">
    <name type="scientific">Actibacterium naphthalenivorans</name>
    <dbReference type="NCBI Taxonomy" id="1614693"/>
    <lineage>
        <taxon>Bacteria</taxon>
        <taxon>Pseudomonadati</taxon>
        <taxon>Pseudomonadota</taxon>
        <taxon>Alphaproteobacteria</taxon>
        <taxon>Rhodobacterales</taxon>
        <taxon>Roseobacteraceae</taxon>
        <taxon>Actibacterium</taxon>
    </lineage>
</organism>
<feature type="compositionally biased region" description="Basic and acidic residues" evidence="1">
    <location>
        <begin position="37"/>
        <end position="48"/>
    </location>
</feature>